<evidence type="ECO:0000313" key="2">
    <source>
        <dbReference type="Proteomes" id="UP000095512"/>
    </source>
</evidence>
<dbReference type="Proteomes" id="UP000095512">
    <property type="component" value="Unassembled WGS sequence"/>
</dbReference>
<sequence length="75" mass="8386">MRGSCLVAAPGHPLAEKAMVREGFRYPWVDITYTEHEPYILHPRDQTTGRISAGPVYSVLRKVFFRAGEGDLPVA</sequence>
<gene>
    <name evidence="1" type="ORF">ERS852480_01678</name>
</gene>
<protein>
    <recommendedName>
        <fullName evidence="3">LysR family transcriptional regulator</fullName>
    </recommendedName>
</protein>
<dbReference type="AlphaFoldDB" id="A0A174H2R7"/>
<dbReference type="RefSeq" id="WP_022202872.1">
    <property type="nucleotide sequence ID" value="NZ_JADMWI010000002.1"/>
</dbReference>
<name>A0A174H2R7_9FIRM</name>
<evidence type="ECO:0008006" key="3">
    <source>
        <dbReference type="Google" id="ProtNLM"/>
    </source>
</evidence>
<organism evidence="1 2">
    <name type="scientific">Enterocloster clostridioformis</name>
    <dbReference type="NCBI Taxonomy" id="1531"/>
    <lineage>
        <taxon>Bacteria</taxon>
        <taxon>Bacillati</taxon>
        <taxon>Bacillota</taxon>
        <taxon>Clostridia</taxon>
        <taxon>Lachnospirales</taxon>
        <taxon>Lachnospiraceae</taxon>
        <taxon>Enterocloster</taxon>
    </lineage>
</organism>
<dbReference type="EMBL" id="CZAB01000010">
    <property type="protein sequence ID" value="CUO69143.1"/>
    <property type="molecule type" value="Genomic_DNA"/>
</dbReference>
<proteinExistence type="predicted"/>
<accession>A0A174H2R7</accession>
<reference evidence="1 2" key="1">
    <citation type="submission" date="2015-09" db="EMBL/GenBank/DDBJ databases">
        <authorList>
            <consortium name="Pathogen Informatics"/>
        </authorList>
    </citation>
    <scope>NUCLEOTIDE SEQUENCE [LARGE SCALE GENOMIC DNA]</scope>
    <source>
        <strain evidence="1 2">2789STDY5834865</strain>
    </source>
</reference>
<evidence type="ECO:0000313" key="1">
    <source>
        <dbReference type="EMBL" id="CUO69143.1"/>
    </source>
</evidence>